<comment type="caution">
    <text evidence="2">The sequence shown here is derived from an EMBL/GenBank/DDBJ whole genome shotgun (WGS) entry which is preliminary data.</text>
</comment>
<keyword evidence="3" id="KW-1185">Reference proteome</keyword>
<reference evidence="2 3" key="1">
    <citation type="submission" date="2023-02" db="EMBL/GenBank/DDBJ databases">
        <title>LHISI_Scaffold_Assembly.</title>
        <authorList>
            <person name="Stuart O.P."/>
            <person name="Cleave R."/>
            <person name="Magrath M.J.L."/>
            <person name="Mikheyev A.S."/>
        </authorList>
    </citation>
    <scope>NUCLEOTIDE SEQUENCE [LARGE SCALE GENOMIC DNA]</scope>
    <source>
        <strain evidence="2">Daus_M_001</strain>
        <tissue evidence="2">Leg muscle</tissue>
    </source>
</reference>
<dbReference type="EMBL" id="JARBHB010000014">
    <property type="protein sequence ID" value="KAJ8869110.1"/>
    <property type="molecule type" value="Genomic_DNA"/>
</dbReference>
<accession>A0ABQ9G9L0</accession>
<feature type="region of interest" description="Disordered" evidence="1">
    <location>
        <begin position="204"/>
        <end position="224"/>
    </location>
</feature>
<organism evidence="2 3">
    <name type="scientific">Dryococelus australis</name>
    <dbReference type="NCBI Taxonomy" id="614101"/>
    <lineage>
        <taxon>Eukaryota</taxon>
        <taxon>Metazoa</taxon>
        <taxon>Ecdysozoa</taxon>
        <taxon>Arthropoda</taxon>
        <taxon>Hexapoda</taxon>
        <taxon>Insecta</taxon>
        <taxon>Pterygota</taxon>
        <taxon>Neoptera</taxon>
        <taxon>Polyneoptera</taxon>
        <taxon>Phasmatodea</taxon>
        <taxon>Verophasmatodea</taxon>
        <taxon>Anareolatae</taxon>
        <taxon>Phasmatidae</taxon>
        <taxon>Eurycanthinae</taxon>
        <taxon>Dryococelus</taxon>
    </lineage>
</organism>
<dbReference type="Proteomes" id="UP001159363">
    <property type="component" value="Chromosome 13"/>
</dbReference>
<evidence type="ECO:0000256" key="1">
    <source>
        <dbReference type="SAM" id="MobiDB-lite"/>
    </source>
</evidence>
<protein>
    <submittedName>
        <fullName evidence="2">Uncharacterized protein</fullName>
    </submittedName>
</protein>
<name>A0ABQ9G9L0_9NEOP</name>
<gene>
    <name evidence="2" type="ORF">PR048_030676</name>
</gene>
<evidence type="ECO:0000313" key="2">
    <source>
        <dbReference type="EMBL" id="KAJ8869110.1"/>
    </source>
</evidence>
<sequence>MNQLRLRPPVRRFANHLPTGAAVAQGLKGSRAPTKASQVLFPAGSLQDIRSCESCGTMPLVGGFSRESPDSSRPCFSRAVSYSPRFTLIGSQGLDEPPKSLTATLRGIVHMKAVSIWMASPVKFAGRYLRFIIIDIQYLTQAIHCIDIGIISDKIDVKHVYIEVDFVIRSQFIRHALDDSEPIADWKGNKTNEGEASGVVLRSSAGMRGGRGGDPRKIPSSSGFVRHNSHVRRREILLRETEPEPGAERVNDKIDFKREYTEFTFAIGSEFIRDTLDGSAPIADLQGYKKRIPYCQLYGGNTPRHARRSDEALDVRVTVARIAPPLLDLVRAAT</sequence>
<evidence type="ECO:0000313" key="3">
    <source>
        <dbReference type="Proteomes" id="UP001159363"/>
    </source>
</evidence>
<proteinExistence type="predicted"/>